<evidence type="ECO:0000256" key="4">
    <source>
        <dbReference type="ARBA" id="ARBA00022692"/>
    </source>
</evidence>
<keyword evidence="6 7" id="KW-0472">Membrane</keyword>
<comment type="similarity">
    <text evidence="2">Belongs to the FliR/MopE/SpaR family.</text>
</comment>
<dbReference type="PANTHER" id="PTHR30065:SF1">
    <property type="entry name" value="SURFACE PRESENTATION OF ANTIGENS PROTEIN SPAR"/>
    <property type="match status" value="1"/>
</dbReference>
<feature type="transmembrane region" description="Helical" evidence="7">
    <location>
        <begin position="83"/>
        <end position="107"/>
    </location>
</feature>
<reference evidence="8 9" key="1">
    <citation type="submission" date="2021-01" db="EMBL/GenBank/DDBJ databases">
        <title>011410 draft genome.</title>
        <authorList>
            <person name="Lang L."/>
        </authorList>
    </citation>
    <scope>NUCLEOTIDE SEQUENCE [LARGE SCALE GENOMIC DNA]</scope>
    <source>
        <strain evidence="8 9">KCTC 42845</strain>
    </source>
</reference>
<keyword evidence="5 7" id="KW-1133">Transmembrane helix</keyword>
<evidence type="ECO:0000313" key="9">
    <source>
        <dbReference type="Proteomes" id="UP000644749"/>
    </source>
</evidence>
<feature type="transmembrane region" description="Helical" evidence="7">
    <location>
        <begin position="179"/>
        <end position="200"/>
    </location>
</feature>
<gene>
    <name evidence="8" type="ORF">JL111_06390</name>
</gene>
<evidence type="ECO:0000256" key="1">
    <source>
        <dbReference type="ARBA" id="ARBA00004651"/>
    </source>
</evidence>
<keyword evidence="3" id="KW-1003">Cell membrane</keyword>
<dbReference type="Proteomes" id="UP000644749">
    <property type="component" value="Unassembled WGS sequence"/>
</dbReference>
<evidence type="ECO:0000313" key="8">
    <source>
        <dbReference type="EMBL" id="MBL3673116.1"/>
    </source>
</evidence>
<keyword evidence="8" id="KW-0969">Cilium</keyword>
<sequence length="252" mass="25781">MMWDELGQLLPGFNWTWVLVYLRVQALVLVLPGLGERVLPIRVRAAAALAVTPMLAGLAPPAAAPGDVVATVAQAAGETLIGLAAGMGLRLLALSLDIATSAIAATASLSQLIGGQNEAAPHPIGNMIHLAGIAVLMALGLPVMLVHLMADSFGVWPPGGWPDAQGLASEAIRLVARSFWIAMLLAAPFTLGGFMFQALSGVINRVMPALPVIFIGSPAAIMLALGALALLAPVLVALWADAVLGHMLPGAP</sequence>
<protein>
    <submittedName>
        <fullName evidence="8">Flagellar biosynthetic protein FliR</fullName>
    </submittedName>
</protein>
<keyword evidence="8" id="KW-0282">Flagellum</keyword>
<comment type="caution">
    <text evidence="8">The sequence shown here is derived from an EMBL/GenBank/DDBJ whole genome shotgun (WGS) entry which is preliminary data.</text>
</comment>
<dbReference type="InterPro" id="IPR002010">
    <property type="entry name" value="T3SS_IM_R"/>
</dbReference>
<accession>A0ABS1S311</accession>
<dbReference type="Pfam" id="PF01311">
    <property type="entry name" value="Bac_export_1"/>
    <property type="match status" value="1"/>
</dbReference>
<dbReference type="PRINTS" id="PR00953">
    <property type="entry name" value="TYPE3IMRPROT"/>
</dbReference>
<keyword evidence="4 7" id="KW-0812">Transmembrane</keyword>
<organism evidence="8 9">
    <name type="scientific">Paracoccus aerius</name>
    <dbReference type="NCBI Taxonomy" id="1915382"/>
    <lineage>
        <taxon>Bacteria</taxon>
        <taxon>Pseudomonadati</taxon>
        <taxon>Pseudomonadota</taxon>
        <taxon>Alphaproteobacteria</taxon>
        <taxon>Rhodobacterales</taxon>
        <taxon>Paracoccaceae</taxon>
        <taxon>Paracoccus</taxon>
    </lineage>
</organism>
<feature type="transmembrane region" description="Helical" evidence="7">
    <location>
        <begin position="128"/>
        <end position="150"/>
    </location>
</feature>
<evidence type="ECO:0000256" key="7">
    <source>
        <dbReference type="SAM" id="Phobius"/>
    </source>
</evidence>
<dbReference type="EMBL" id="JAESHT010000004">
    <property type="protein sequence ID" value="MBL3673116.1"/>
    <property type="molecule type" value="Genomic_DNA"/>
</dbReference>
<keyword evidence="8" id="KW-0966">Cell projection</keyword>
<proteinExistence type="inferred from homology"/>
<evidence type="ECO:0000256" key="5">
    <source>
        <dbReference type="ARBA" id="ARBA00022989"/>
    </source>
</evidence>
<feature type="transmembrane region" description="Helical" evidence="7">
    <location>
        <begin position="12"/>
        <end position="31"/>
    </location>
</feature>
<evidence type="ECO:0000256" key="3">
    <source>
        <dbReference type="ARBA" id="ARBA00022475"/>
    </source>
</evidence>
<keyword evidence="9" id="KW-1185">Reference proteome</keyword>
<comment type="subcellular location">
    <subcellularLocation>
        <location evidence="1">Cell membrane</location>
        <topology evidence="1">Multi-pass membrane protein</topology>
    </subcellularLocation>
</comment>
<feature type="transmembrane region" description="Helical" evidence="7">
    <location>
        <begin position="43"/>
        <end position="63"/>
    </location>
</feature>
<dbReference type="PANTHER" id="PTHR30065">
    <property type="entry name" value="FLAGELLAR BIOSYNTHETIC PROTEIN FLIR"/>
    <property type="match status" value="1"/>
</dbReference>
<dbReference type="RefSeq" id="WP_191309023.1">
    <property type="nucleotide sequence ID" value="NZ_BNCL01000004.1"/>
</dbReference>
<evidence type="ECO:0000256" key="2">
    <source>
        <dbReference type="ARBA" id="ARBA00009772"/>
    </source>
</evidence>
<evidence type="ECO:0000256" key="6">
    <source>
        <dbReference type="ARBA" id="ARBA00023136"/>
    </source>
</evidence>
<name>A0ABS1S311_9RHOB</name>
<feature type="transmembrane region" description="Helical" evidence="7">
    <location>
        <begin position="212"/>
        <end position="240"/>
    </location>
</feature>